<dbReference type="Gene3D" id="3.40.50.2000">
    <property type="entry name" value="Glycogen Phosphorylase B"/>
    <property type="match status" value="1"/>
</dbReference>
<evidence type="ECO:0000313" key="2">
    <source>
        <dbReference type="Proteomes" id="UP001589858"/>
    </source>
</evidence>
<dbReference type="GO" id="GO:0016757">
    <property type="term" value="F:glycosyltransferase activity"/>
    <property type="evidence" value="ECO:0007669"/>
    <property type="project" value="UniProtKB-KW"/>
</dbReference>
<protein>
    <submittedName>
        <fullName evidence="1">Glycosyltransferase</fullName>
        <ecNumber evidence="1">2.4.-.-</ecNumber>
    </submittedName>
</protein>
<keyword evidence="1" id="KW-0808">Transferase</keyword>
<dbReference type="Proteomes" id="UP001589858">
    <property type="component" value="Unassembled WGS sequence"/>
</dbReference>
<dbReference type="EC" id="2.4.-.-" evidence="1"/>
<name>A0ABV6S7D4_9SPHN</name>
<gene>
    <name evidence="1" type="ORF">ACFFF8_10250</name>
</gene>
<comment type="caution">
    <text evidence="1">The sequence shown here is derived from an EMBL/GenBank/DDBJ whole genome shotgun (WGS) entry which is preliminary data.</text>
</comment>
<dbReference type="Pfam" id="PF13692">
    <property type="entry name" value="Glyco_trans_1_4"/>
    <property type="match status" value="1"/>
</dbReference>
<proteinExistence type="predicted"/>
<accession>A0ABV6S7D4</accession>
<dbReference type="PANTHER" id="PTHR46401">
    <property type="entry name" value="GLYCOSYLTRANSFERASE WBBK-RELATED"/>
    <property type="match status" value="1"/>
</dbReference>
<keyword evidence="1" id="KW-0328">Glycosyltransferase</keyword>
<dbReference type="RefSeq" id="WP_267221331.1">
    <property type="nucleotide sequence ID" value="NZ_JAPCWC010000010.1"/>
</dbReference>
<keyword evidence="2" id="KW-1185">Reference proteome</keyword>
<dbReference type="EMBL" id="JBHLTM010000036">
    <property type="protein sequence ID" value="MFC0684976.1"/>
    <property type="molecule type" value="Genomic_DNA"/>
</dbReference>
<dbReference type="SUPFAM" id="SSF53756">
    <property type="entry name" value="UDP-Glycosyltransferase/glycogen phosphorylase"/>
    <property type="match status" value="1"/>
</dbReference>
<dbReference type="PANTHER" id="PTHR46401:SF9">
    <property type="entry name" value="MANNOSYLTRANSFERASE A"/>
    <property type="match status" value="1"/>
</dbReference>
<evidence type="ECO:0000313" key="1">
    <source>
        <dbReference type="EMBL" id="MFC0684976.1"/>
    </source>
</evidence>
<sequence length="407" mass="44540">MTEDRPLLLDVTRLIARSWSRRLPTGIDRVGQAYLRRFALRAQAVVQHRGAVRVLDRPHSQELFDLLLGSDAGFRRRMTAFAPRALGWGRAPRPQPGTIYLNVNHTDFDLASHQRWIRAAGLRSAYLLHDLIPLTHAEHCRPHAVRRHRGRVLGALRHGAGIVVSTAAVARDLRDFARLEGLEVPPVLVAPIAGQRLAPPARNVPDPGAPARSAPARSALRRPFFLCLGTIESRKNHRFLLDVWGMLVRRLGEQAPELVIAGQWGAGSDPVRRRLAGDPALGGRVTLLERCGDDEVARLLAAATALLLPTLAEGYGLPMVEALQAGTPVIASDLPCFHEVGQGIPTLLPVNAGLHWETAIAGFAPGTPEHDRQHAAMARFRPPTWESHFDRVETWLSALGAAPAHAE</sequence>
<organism evidence="1 2">
    <name type="scientific">Novosphingobium clariflavum</name>
    <dbReference type="NCBI Taxonomy" id="2029884"/>
    <lineage>
        <taxon>Bacteria</taxon>
        <taxon>Pseudomonadati</taxon>
        <taxon>Pseudomonadota</taxon>
        <taxon>Alphaproteobacteria</taxon>
        <taxon>Sphingomonadales</taxon>
        <taxon>Sphingomonadaceae</taxon>
        <taxon>Novosphingobium</taxon>
    </lineage>
</organism>
<reference evidence="1 2" key="1">
    <citation type="submission" date="2024-09" db="EMBL/GenBank/DDBJ databases">
        <authorList>
            <person name="Sun Q."/>
            <person name="Mori K."/>
        </authorList>
    </citation>
    <scope>NUCLEOTIDE SEQUENCE [LARGE SCALE GENOMIC DNA]</scope>
    <source>
        <strain evidence="1 2">CICC 11035S</strain>
    </source>
</reference>